<accession>A0A9P1DFQ8</accession>
<evidence type="ECO:0000313" key="1">
    <source>
        <dbReference type="EMBL" id="CAI4008887.1"/>
    </source>
</evidence>
<keyword evidence="3" id="KW-1185">Reference proteome</keyword>
<proteinExistence type="predicted"/>
<evidence type="ECO:0000313" key="2">
    <source>
        <dbReference type="EMBL" id="CAL1162262.1"/>
    </source>
</evidence>
<dbReference type="EMBL" id="CAMXCT030004412">
    <property type="protein sequence ID" value="CAL4796199.1"/>
    <property type="molecule type" value="Genomic_DNA"/>
</dbReference>
<dbReference type="AlphaFoldDB" id="A0A9P1DFQ8"/>
<dbReference type="EMBL" id="CAMXCT020004412">
    <property type="protein sequence ID" value="CAL1162262.1"/>
    <property type="molecule type" value="Genomic_DNA"/>
</dbReference>
<reference evidence="2" key="2">
    <citation type="submission" date="2024-04" db="EMBL/GenBank/DDBJ databases">
        <authorList>
            <person name="Chen Y."/>
            <person name="Shah S."/>
            <person name="Dougan E. K."/>
            <person name="Thang M."/>
            <person name="Chan C."/>
        </authorList>
    </citation>
    <scope>NUCLEOTIDE SEQUENCE [LARGE SCALE GENOMIC DNA]</scope>
</reference>
<protein>
    <submittedName>
        <fullName evidence="1">Uncharacterized protein</fullName>
    </submittedName>
</protein>
<dbReference type="Proteomes" id="UP001152797">
    <property type="component" value="Unassembled WGS sequence"/>
</dbReference>
<gene>
    <name evidence="1" type="ORF">C1SCF055_LOCUS34280</name>
</gene>
<name>A0A9P1DFQ8_9DINO</name>
<dbReference type="EMBL" id="CAMXCT010004412">
    <property type="protein sequence ID" value="CAI4008887.1"/>
    <property type="molecule type" value="Genomic_DNA"/>
</dbReference>
<evidence type="ECO:0000313" key="3">
    <source>
        <dbReference type="Proteomes" id="UP001152797"/>
    </source>
</evidence>
<organism evidence="1">
    <name type="scientific">Cladocopium goreaui</name>
    <dbReference type="NCBI Taxonomy" id="2562237"/>
    <lineage>
        <taxon>Eukaryota</taxon>
        <taxon>Sar</taxon>
        <taxon>Alveolata</taxon>
        <taxon>Dinophyceae</taxon>
        <taxon>Suessiales</taxon>
        <taxon>Symbiodiniaceae</taxon>
        <taxon>Cladocopium</taxon>
    </lineage>
</organism>
<comment type="caution">
    <text evidence="1">The sequence shown here is derived from an EMBL/GenBank/DDBJ whole genome shotgun (WGS) entry which is preliminary data.</text>
</comment>
<reference evidence="1" key="1">
    <citation type="submission" date="2022-10" db="EMBL/GenBank/DDBJ databases">
        <authorList>
            <person name="Chen Y."/>
            <person name="Dougan E. K."/>
            <person name="Chan C."/>
            <person name="Rhodes N."/>
            <person name="Thang M."/>
        </authorList>
    </citation>
    <scope>NUCLEOTIDE SEQUENCE</scope>
</reference>
<sequence>MDEMVNLTVQMPLSEQDLRALKHTRGRRRLRDVEAKCPPGVLLKLNKDYGDYGVLEISGPAEKVQMAQKRVEECTGPIKELSSAVWYELLRTRKGFGALNLIQKLTGCRLHLERNASQVRLLGSAHAAAWASALIGNLEEMCVEARVPAELLSIKPDQKLLSRIACQTSVTLCFQESELCVMGFRAAVHNAMAEMQRLVRLARSGANLSDLVDVDFPSNSMEQEVQNLAPLLPLAHEWADGPKKSPVCPDGASYLHVLPSDIAFCHDTVAPDFKNGRSILTTLLDLASGDISLRDVSMMEVVFFQDRLHSLSNRRLCLYMLCEHYGLIDKRVPVKVRLLEKPPHTFKNKYTTTCRGEWVRVRRDGRICSRQRDETTFGRDLFT</sequence>